<evidence type="ECO:0000313" key="3">
    <source>
        <dbReference type="Proteomes" id="UP001501237"/>
    </source>
</evidence>
<dbReference type="EMBL" id="BAAAUV010000019">
    <property type="protein sequence ID" value="GAA3229493.1"/>
    <property type="molecule type" value="Genomic_DNA"/>
</dbReference>
<protein>
    <submittedName>
        <fullName evidence="2">Uncharacterized protein</fullName>
    </submittedName>
</protein>
<proteinExistence type="predicted"/>
<reference evidence="3" key="1">
    <citation type="journal article" date="2019" name="Int. J. Syst. Evol. Microbiol.">
        <title>The Global Catalogue of Microorganisms (GCM) 10K type strain sequencing project: providing services to taxonomists for standard genome sequencing and annotation.</title>
        <authorList>
            <consortium name="The Broad Institute Genomics Platform"/>
            <consortium name="The Broad Institute Genome Sequencing Center for Infectious Disease"/>
            <person name="Wu L."/>
            <person name="Ma J."/>
        </authorList>
    </citation>
    <scope>NUCLEOTIDE SEQUENCE [LARGE SCALE GENOMIC DNA]</scope>
    <source>
        <strain evidence="3">JCM 9377</strain>
    </source>
</reference>
<evidence type="ECO:0000256" key="1">
    <source>
        <dbReference type="SAM" id="MobiDB-lite"/>
    </source>
</evidence>
<comment type="caution">
    <text evidence="2">The sequence shown here is derived from an EMBL/GenBank/DDBJ whole genome shotgun (WGS) entry which is preliminary data.</text>
</comment>
<organism evidence="2 3">
    <name type="scientific">Actinocorallia longicatena</name>
    <dbReference type="NCBI Taxonomy" id="111803"/>
    <lineage>
        <taxon>Bacteria</taxon>
        <taxon>Bacillati</taxon>
        <taxon>Actinomycetota</taxon>
        <taxon>Actinomycetes</taxon>
        <taxon>Streptosporangiales</taxon>
        <taxon>Thermomonosporaceae</taxon>
        <taxon>Actinocorallia</taxon>
    </lineage>
</organism>
<dbReference type="Proteomes" id="UP001501237">
    <property type="component" value="Unassembled WGS sequence"/>
</dbReference>
<keyword evidence="3" id="KW-1185">Reference proteome</keyword>
<accession>A0ABP6QGS9</accession>
<evidence type="ECO:0000313" key="2">
    <source>
        <dbReference type="EMBL" id="GAA3229493.1"/>
    </source>
</evidence>
<sequence>MGALEWGKRLFMGQPGAGQAGMRITLDVAMRVRDVSRTRSEEAAPRTAEPPKPRRGERRRLSKRRGQTG</sequence>
<name>A0ABP6QGS9_9ACTN</name>
<feature type="compositionally biased region" description="Basic residues" evidence="1">
    <location>
        <begin position="55"/>
        <end position="69"/>
    </location>
</feature>
<feature type="region of interest" description="Disordered" evidence="1">
    <location>
        <begin position="35"/>
        <end position="69"/>
    </location>
</feature>
<gene>
    <name evidence="2" type="ORF">GCM10010468_59440</name>
</gene>
<feature type="compositionally biased region" description="Basic and acidic residues" evidence="1">
    <location>
        <begin position="35"/>
        <end position="54"/>
    </location>
</feature>